<protein>
    <recommendedName>
        <fullName evidence="1">Reverse transcriptase zinc-binding domain-containing protein</fullName>
    </recommendedName>
</protein>
<dbReference type="OrthoDB" id="1749137at2759"/>
<dbReference type="InterPro" id="IPR026960">
    <property type="entry name" value="RVT-Znf"/>
</dbReference>
<accession>A0A9Q1JL72</accession>
<comment type="caution">
    <text evidence="2">The sequence shown here is derived from an EMBL/GenBank/DDBJ whole genome shotgun (WGS) entry which is preliminary data.</text>
</comment>
<dbReference type="Proteomes" id="UP001153076">
    <property type="component" value="Unassembled WGS sequence"/>
</dbReference>
<organism evidence="2 3">
    <name type="scientific">Carnegiea gigantea</name>
    <dbReference type="NCBI Taxonomy" id="171969"/>
    <lineage>
        <taxon>Eukaryota</taxon>
        <taxon>Viridiplantae</taxon>
        <taxon>Streptophyta</taxon>
        <taxon>Embryophyta</taxon>
        <taxon>Tracheophyta</taxon>
        <taxon>Spermatophyta</taxon>
        <taxon>Magnoliopsida</taxon>
        <taxon>eudicotyledons</taxon>
        <taxon>Gunneridae</taxon>
        <taxon>Pentapetalae</taxon>
        <taxon>Caryophyllales</taxon>
        <taxon>Cactineae</taxon>
        <taxon>Cactaceae</taxon>
        <taxon>Cactoideae</taxon>
        <taxon>Echinocereeae</taxon>
        <taxon>Carnegiea</taxon>
    </lineage>
</organism>
<evidence type="ECO:0000313" key="3">
    <source>
        <dbReference type="Proteomes" id="UP001153076"/>
    </source>
</evidence>
<name>A0A9Q1JL72_9CARY</name>
<dbReference type="EMBL" id="JAKOGI010002244">
    <property type="protein sequence ID" value="KAJ8422480.1"/>
    <property type="molecule type" value="Genomic_DNA"/>
</dbReference>
<gene>
    <name evidence="2" type="ORF">Cgig2_017608</name>
</gene>
<feature type="domain" description="Reverse transcriptase zinc-binding" evidence="1">
    <location>
        <begin position="39"/>
        <end position="123"/>
    </location>
</feature>
<dbReference type="AlphaFoldDB" id="A0A9Q1JL72"/>
<proteinExistence type="predicted"/>
<evidence type="ECO:0000259" key="1">
    <source>
        <dbReference type="Pfam" id="PF13966"/>
    </source>
</evidence>
<sequence>MNVQGNEKPGQASSTSKTSMIRGLKVLRQSQGAYPRREYRVKEGYNWLLQEDGKPQWAKLVWSRISIPRHSFTMWLFMHNKLPMLQRLGRYKCLPSTDCKMCQQGLVTHEHLFFECIYFCAEWDIILQLDGKGAFITSLIKLRMPRKMRGLIQAMVNAVIYHIWLARNRMIFKNTVYPAQEMRKEIKSQLIQRALQIHQNRKNYNACIDYLLQRQQILAYTSQGGR</sequence>
<evidence type="ECO:0000313" key="2">
    <source>
        <dbReference type="EMBL" id="KAJ8422480.1"/>
    </source>
</evidence>
<dbReference type="Pfam" id="PF13966">
    <property type="entry name" value="zf-RVT"/>
    <property type="match status" value="1"/>
</dbReference>
<reference evidence="2" key="1">
    <citation type="submission" date="2022-04" db="EMBL/GenBank/DDBJ databases">
        <title>Carnegiea gigantea Genome sequencing and assembly v2.</title>
        <authorList>
            <person name="Copetti D."/>
            <person name="Sanderson M.J."/>
            <person name="Burquez A."/>
            <person name="Wojciechowski M.F."/>
        </authorList>
    </citation>
    <scope>NUCLEOTIDE SEQUENCE</scope>
    <source>
        <strain evidence="2">SGP5-SGP5p</strain>
        <tissue evidence="2">Aerial part</tissue>
    </source>
</reference>
<keyword evidence="3" id="KW-1185">Reference proteome</keyword>